<dbReference type="CDD" id="cd00383">
    <property type="entry name" value="trans_reg_C"/>
    <property type="match status" value="1"/>
</dbReference>
<keyword evidence="2" id="KW-0902">Two-component regulatory system</keyword>
<protein>
    <submittedName>
        <fullName evidence="10">DNA-binding response regulator</fullName>
    </submittedName>
</protein>
<dbReference type="InterPro" id="IPR036388">
    <property type="entry name" value="WH-like_DNA-bd_sf"/>
</dbReference>
<dbReference type="Pfam" id="PF00072">
    <property type="entry name" value="Response_reg"/>
    <property type="match status" value="1"/>
</dbReference>
<evidence type="ECO:0000256" key="4">
    <source>
        <dbReference type="ARBA" id="ARBA00023125"/>
    </source>
</evidence>
<dbReference type="OrthoDB" id="9790454at2"/>
<sequence>MRVLLVEDSARLQQNVGAALRRSGYAVDVSGDGKDGLWHAQSNDYDAIVLDIMLPEMDGLEVLRQMRKAGKNTPVLLLTAKDTVEDRVRGLNQGADDYLVKPFALEELLARVQALCRRKYAVKTARIEIDDVAIDTSAKRVFCGDQVIELTSREYSLLEYLALHRGAVVSRSQIEEHIYDGQVDPMSNVVDSAICIVRRKLSEAKARPIIRTRRGHGYVLESQDACAPSEGS</sequence>
<dbReference type="InterPro" id="IPR001867">
    <property type="entry name" value="OmpR/PhoB-type_DNA-bd"/>
</dbReference>
<keyword evidence="4 7" id="KW-0238">DNA-binding</keyword>
<evidence type="ECO:0000256" key="7">
    <source>
        <dbReference type="PROSITE-ProRule" id="PRU01091"/>
    </source>
</evidence>
<dbReference type="PROSITE" id="PS51755">
    <property type="entry name" value="OMPR_PHOB"/>
    <property type="match status" value="1"/>
</dbReference>
<dbReference type="GO" id="GO:0032993">
    <property type="term" value="C:protein-DNA complex"/>
    <property type="evidence" value="ECO:0007669"/>
    <property type="project" value="TreeGrafter"/>
</dbReference>
<dbReference type="PANTHER" id="PTHR48111:SF22">
    <property type="entry name" value="REGULATOR OF RPOS"/>
    <property type="match status" value="1"/>
</dbReference>
<evidence type="ECO:0000256" key="3">
    <source>
        <dbReference type="ARBA" id="ARBA00023015"/>
    </source>
</evidence>
<dbReference type="Gene3D" id="3.40.50.2300">
    <property type="match status" value="1"/>
</dbReference>
<feature type="DNA-binding region" description="OmpR/PhoB-type" evidence="7">
    <location>
        <begin position="124"/>
        <end position="222"/>
    </location>
</feature>
<dbReference type="GO" id="GO:0005829">
    <property type="term" value="C:cytosol"/>
    <property type="evidence" value="ECO:0007669"/>
    <property type="project" value="TreeGrafter"/>
</dbReference>
<dbReference type="SMART" id="SM00862">
    <property type="entry name" value="Trans_reg_C"/>
    <property type="match status" value="1"/>
</dbReference>
<keyword evidence="11" id="KW-1185">Reference proteome</keyword>
<proteinExistence type="predicted"/>
<dbReference type="InterPro" id="IPR011006">
    <property type="entry name" value="CheY-like_superfamily"/>
</dbReference>
<evidence type="ECO:0000313" key="10">
    <source>
        <dbReference type="EMBL" id="ATC63323.1"/>
    </source>
</evidence>
<dbReference type="GO" id="GO:0000976">
    <property type="term" value="F:transcription cis-regulatory region binding"/>
    <property type="evidence" value="ECO:0007669"/>
    <property type="project" value="TreeGrafter"/>
</dbReference>
<dbReference type="EMBL" id="CP023344">
    <property type="protein sequence ID" value="ATC63323.1"/>
    <property type="molecule type" value="Genomic_DNA"/>
</dbReference>
<dbReference type="InterPro" id="IPR001789">
    <property type="entry name" value="Sig_transdc_resp-reg_receiver"/>
</dbReference>
<evidence type="ECO:0000259" key="8">
    <source>
        <dbReference type="PROSITE" id="PS50110"/>
    </source>
</evidence>
<evidence type="ECO:0000256" key="2">
    <source>
        <dbReference type="ARBA" id="ARBA00023012"/>
    </source>
</evidence>
<name>A0A290Q4H9_9BACT</name>
<evidence type="ECO:0000256" key="6">
    <source>
        <dbReference type="PROSITE-ProRule" id="PRU00169"/>
    </source>
</evidence>
<evidence type="ECO:0000259" key="9">
    <source>
        <dbReference type="PROSITE" id="PS51755"/>
    </source>
</evidence>
<dbReference type="GO" id="GO:0000156">
    <property type="term" value="F:phosphorelay response regulator activity"/>
    <property type="evidence" value="ECO:0007669"/>
    <property type="project" value="TreeGrafter"/>
</dbReference>
<feature type="modified residue" description="4-aspartylphosphate" evidence="6">
    <location>
        <position position="51"/>
    </location>
</feature>
<feature type="domain" description="OmpR/PhoB-type" evidence="9">
    <location>
        <begin position="124"/>
        <end position="222"/>
    </location>
</feature>
<keyword evidence="3" id="KW-0805">Transcription regulation</keyword>
<dbReference type="GO" id="GO:0006355">
    <property type="term" value="P:regulation of DNA-templated transcription"/>
    <property type="evidence" value="ECO:0007669"/>
    <property type="project" value="InterPro"/>
</dbReference>
<feature type="domain" description="Response regulatory" evidence="8">
    <location>
        <begin position="2"/>
        <end position="116"/>
    </location>
</feature>
<reference evidence="10 11" key="1">
    <citation type="submission" date="2017-09" db="EMBL/GenBank/DDBJ databases">
        <title>Complete genome sequence of Verrucomicrobial strain HZ-65, isolated from freshwater.</title>
        <authorList>
            <person name="Choi A."/>
        </authorList>
    </citation>
    <scope>NUCLEOTIDE SEQUENCE [LARGE SCALE GENOMIC DNA]</scope>
    <source>
        <strain evidence="10 11">HZ-65</strain>
    </source>
</reference>
<dbReference type="SUPFAM" id="SSF52172">
    <property type="entry name" value="CheY-like"/>
    <property type="match status" value="1"/>
</dbReference>
<evidence type="ECO:0000256" key="5">
    <source>
        <dbReference type="ARBA" id="ARBA00023163"/>
    </source>
</evidence>
<dbReference type="RefSeq" id="WP_096054955.1">
    <property type="nucleotide sequence ID" value="NZ_CP023344.1"/>
</dbReference>
<dbReference type="KEGG" id="vbh:CMV30_04780"/>
<dbReference type="Proteomes" id="UP000217265">
    <property type="component" value="Chromosome"/>
</dbReference>
<gene>
    <name evidence="10" type="ORF">CMV30_04780</name>
</gene>
<dbReference type="SMART" id="SM00448">
    <property type="entry name" value="REC"/>
    <property type="match status" value="1"/>
</dbReference>
<evidence type="ECO:0000313" key="11">
    <source>
        <dbReference type="Proteomes" id="UP000217265"/>
    </source>
</evidence>
<accession>A0A290Q4H9</accession>
<dbReference type="PANTHER" id="PTHR48111">
    <property type="entry name" value="REGULATOR OF RPOS"/>
    <property type="match status" value="1"/>
</dbReference>
<dbReference type="PROSITE" id="PS50110">
    <property type="entry name" value="RESPONSE_REGULATORY"/>
    <property type="match status" value="1"/>
</dbReference>
<dbReference type="Gene3D" id="6.10.250.690">
    <property type="match status" value="1"/>
</dbReference>
<dbReference type="Pfam" id="PF00486">
    <property type="entry name" value="Trans_reg_C"/>
    <property type="match status" value="1"/>
</dbReference>
<organism evidence="10 11">
    <name type="scientific">Nibricoccus aquaticus</name>
    <dbReference type="NCBI Taxonomy" id="2576891"/>
    <lineage>
        <taxon>Bacteria</taxon>
        <taxon>Pseudomonadati</taxon>
        <taxon>Verrucomicrobiota</taxon>
        <taxon>Opitutia</taxon>
        <taxon>Opitutales</taxon>
        <taxon>Opitutaceae</taxon>
        <taxon>Nibricoccus</taxon>
    </lineage>
</organism>
<evidence type="ECO:0000256" key="1">
    <source>
        <dbReference type="ARBA" id="ARBA00022553"/>
    </source>
</evidence>
<dbReference type="InterPro" id="IPR039420">
    <property type="entry name" value="WalR-like"/>
</dbReference>
<keyword evidence="5" id="KW-0804">Transcription</keyword>
<keyword evidence="1 6" id="KW-0597">Phosphoprotein</keyword>
<dbReference type="AlphaFoldDB" id="A0A290Q4H9"/>
<dbReference type="Gene3D" id="1.10.10.10">
    <property type="entry name" value="Winged helix-like DNA-binding domain superfamily/Winged helix DNA-binding domain"/>
    <property type="match status" value="1"/>
</dbReference>
<dbReference type="FunFam" id="3.40.50.2300:FF:000002">
    <property type="entry name" value="DNA-binding response regulator PhoP"/>
    <property type="match status" value="1"/>
</dbReference>